<sequence>MRWEGSYLEVSGEECIGCFVYLFTMKWLLVLFATYMLALPCIPCNAAEVCCLKEDVCAAEEQDCHEDERPCSTEDSCTEEACSHHEHSCPEGTPDKHEHSATCPCCPSFSCNTCHSIIVSSLVLEDPIISACSFDNISFAEKPLANFSAIIWQPPKVL</sequence>
<keyword evidence="1" id="KW-0812">Transmembrane</keyword>
<name>A0A1N6D2L6_9BACT</name>
<proteinExistence type="predicted"/>
<accession>A0A1N6D2L6</accession>
<gene>
    <name evidence="2" type="ORF">SAMN04488055_0159</name>
</gene>
<dbReference type="AlphaFoldDB" id="A0A1N6D2L6"/>
<dbReference type="EMBL" id="FSRA01000001">
    <property type="protein sequence ID" value="SIN65025.1"/>
    <property type="molecule type" value="Genomic_DNA"/>
</dbReference>
<keyword evidence="1" id="KW-1133">Transmembrane helix</keyword>
<dbReference type="STRING" id="536979.SAMN04488055_0159"/>
<organism evidence="2 3">
    <name type="scientific">Chitinophaga niabensis</name>
    <dbReference type="NCBI Taxonomy" id="536979"/>
    <lineage>
        <taxon>Bacteria</taxon>
        <taxon>Pseudomonadati</taxon>
        <taxon>Bacteroidota</taxon>
        <taxon>Chitinophagia</taxon>
        <taxon>Chitinophagales</taxon>
        <taxon>Chitinophagaceae</taxon>
        <taxon>Chitinophaga</taxon>
    </lineage>
</organism>
<keyword evidence="3" id="KW-1185">Reference proteome</keyword>
<evidence type="ECO:0000313" key="3">
    <source>
        <dbReference type="Proteomes" id="UP000185003"/>
    </source>
</evidence>
<keyword evidence="1" id="KW-0472">Membrane</keyword>
<feature type="transmembrane region" description="Helical" evidence="1">
    <location>
        <begin position="20"/>
        <end position="38"/>
    </location>
</feature>
<evidence type="ECO:0000313" key="2">
    <source>
        <dbReference type="EMBL" id="SIN65025.1"/>
    </source>
</evidence>
<evidence type="ECO:0000256" key="1">
    <source>
        <dbReference type="SAM" id="Phobius"/>
    </source>
</evidence>
<reference evidence="2 3" key="1">
    <citation type="submission" date="2016-11" db="EMBL/GenBank/DDBJ databases">
        <authorList>
            <person name="Jaros S."/>
            <person name="Januszkiewicz K."/>
            <person name="Wedrychowicz H."/>
        </authorList>
    </citation>
    <scope>NUCLEOTIDE SEQUENCE [LARGE SCALE GENOMIC DNA]</scope>
    <source>
        <strain evidence="2 3">DSM 24787</strain>
    </source>
</reference>
<protein>
    <submittedName>
        <fullName evidence="2">Uncharacterized protein</fullName>
    </submittedName>
</protein>
<dbReference type="Proteomes" id="UP000185003">
    <property type="component" value="Unassembled WGS sequence"/>
</dbReference>